<sequence length="173" mass="19422">MTTQLSTLPLFGDKPAATTTTTSRSQKSTMTTTTTTTTTTTIPLDISKPYPPTPCPSPDLNGIGLTYQVNLGHVDVTDLDEERGRKRLRYCEEPTPNDDQASKRTNTPDSLRGRCRYRSSSVLNRAWPREERRGGTGRKRHERSQSPSRSGSPMGEGGRRRMRTRSRGREHTR</sequence>
<comment type="caution">
    <text evidence="2">The sequence shown here is derived from an EMBL/GenBank/DDBJ whole genome shotgun (WGS) entry which is preliminary data.</text>
</comment>
<feature type="region of interest" description="Disordered" evidence="1">
    <location>
        <begin position="1"/>
        <end position="59"/>
    </location>
</feature>
<evidence type="ECO:0000256" key="1">
    <source>
        <dbReference type="SAM" id="MobiDB-lite"/>
    </source>
</evidence>
<feature type="region of interest" description="Disordered" evidence="1">
    <location>
        <begin position="78"/>
        <end position="173"/>
    </location>
</feature>
<reference evidence="2 3" key="1">
    <citation type="journal article" date="2023" name="bioRxiv">
        <title>High-quality genome assemblies of four members of thePodospora anserinaspecies complex.</title>
        <authorList>
            <person name="Ament-Velasquez S.L."/>
            <person name="Vogan A.A."/>
            <person name="Wallerman O."/>
            <person name="Hartmann F."/>
            <person name="Gautier V."/>
            <person name="Silar P."/>
            <person name="Giraud T."/>
            <person name="Johannesson H."/>
        </authorList>
    </citation>
    <scope>NUCLEOTIDE SEQUENCE [LARGE SCALE GENOMIC DNA]</scope>
    <source>
        <strain evidence="2 3">CBS 411.78</strain>
    </source>
</reference>
<dbReference type="GeneID" id="87925822"/>
<dbReference type="EMBL" id="JAFFHB010000004">
    <property type="protein sequence ID" value="KAK4666917.1"/>
    <property type="molecule type" value="Genomic_DNA"/>
</dbReference>
<name>A0ABR0HFX9_9PEZI</name>
<dbReference type="RefSeq" id="XP_062766883.1">
    <property type="nucleotide sequence ID" value="XM_062905775.1"/>
</dbReference>
<feature type="compositionally biased region" description="Polar residues" evidence="1">
    <location>
        <begin position="97"/>
        <end position="109"/>
    </location>
</feature>
<gene>
    <name evidence="2" type="ORF">QC763_0051940</name>
</gene>
<evidence type="ECO:0000313" key="2">
    <source>
        <dbReference type="EMBL" id="KAK4666917.1"/>
    </source>
</evidence>
<keyword evidence="3" id="KW-1185">Reference proteome</keyword>
<organism evidence="2 3">
    <name type="scientific">Podospora pseudopauciseta</name>
    <dbReference type="NCBI Taxonomy" id="2093780"/>
    <lineage>
        <taxon>Eukaryota</taxon>
        <taxon>Fungi</taxon>
        <taxon>Dikarya</taxon>
        <taxon>Ascomycota</taxon>
        <taxon>Pezizomycotina</taxon>
        <taxon>Sordariomycetes</taxon>
        <taxon>Sordariomycetidae</taxon>
        <taxon>Sordariales</taxon>
        <taxon>Podosporaceae</taxon>
        <taxon>Podospora</taxon>
    </lineage>
</organism>
<feature type="compositionally biased region" description="Low complexity" evidence="1">
    <location>
        <begin position="18"/>
        <end position="41"/>
    </location>
</feature>
<protein>
    <submittedName>
        <fullName evidence="2">Uncharacterized protein</fullName>
    </submittedName>
</protein>
<accession>A0ABR0HFX9</accession>
<evidence type="ECO:0000313" key="3">
    <source>
        <dbReference type="Proteomes" id="UP001326199"/>
    </source>
</evidence>
<proteinExistence type="predicted"/>
<dbReference type="Proteomes" id="UP001326199">
    <property type="component" value="Unassembled WGS sequence"/>
</dbReference>